<feature type="transmembrane region" description="Helical" evidence="1">
    <location>
        <begin position="46"/>
        <end position="68"/>
    </location>
</feature>
<dbReference type="AlphaFoldDB" id="A0A844D4B7"/>
<dbReference type="Proteomes" id="UP000564704">
    <property type="component" value="Unassembled WGS sequence"/>
</dbReference>
<comment type="caution">
    <text evidence="2">The sequence shown here is derived from an EMBL/GenBank/DDBJ whole genome shotgun (WGS) entry which is preliminary data.</text>
</comment>
<feature type="transmembrane region" description="Helical" evidence="1">
    <location>
        <begin position="119"/>
        <end position="137"/>
    </location>
</feature>
<organism evidence="2 3">
    <name type="scientific">Roseovarius bejariae</name>
    <dbReference type="NCBI Taxonomy" id="2576383"/>
    <lineage>
        <taxon>Bacteria</taxon>
        <taxon>Pseudomonadati</taxon>
        <taxon>Pseudomonadota</taxon>
        <taxon>Alphaproteobacteria</taxon>
        <taxon>Rhodobacterales</taxon>
        <taxon>Roseobacteraceae</taxon>
        <taxon>Roseovarius</taxon>
    </lineage>
</organism>
<feature type="transmembrane region" description="Helical" evidence="1">
    <location>
        <begin position="144"/>
        <end position="165"/>
    </location>
</feature>
<gene>
    <name evidence="2" type="ORF">FDP25_11770</name>
</gene>
<dbReference type="OrthoDB" id="5421633at2"/>
<keyword evidence="1" id="KW-0472">Membrane</keyword>
<evidence type="ECO:0000256" key="1">
    <source>
        <dbReference type="SAM" id="Phobius"/>
    </source>
</evidence>
<dbReference type="RefSeq" id="WP_154151946.1">
    <property type="nucleotide sequence ID" value="NZ_SZWE01000001.1"/>
</dbReference>
<keyword evidence="1" id="KW-0812">Transmembrane</keyword>
<name>A0A844D4B7_9RHOB</name>
<proteinExistence type="predicted"/>
<reference evidence="2 3" key="1">
    <citation type="submission" date="2019-05" db="EMBL/GenBank/DDBJ databases">
        <title>Roseovarius bejariae sp. nov., a moderately halophylic bacterium isolated from a saline soil in Rambla Salada (Murcia).</title>
        <authorList>
            <person name="Castro D.J."/>
            <person name="Gomez-Altuve A."/>
            <person name="Reina J.C."/>
            <person name="Rodriguez M."/>
            <person name="Sampedro I."/>
            <person name="Llamas I."/>
            <person name="Martinez-Checa F."/>
        </authorList>
    </citation>
    <scope>NUCLEOTIDE SEQUENCE [LARGE SCALE GENOMIC DNA]</scope>
    <source>
        <strain evidence="2 3">A21</strain>
    </source>
</reference>
<dbReference type="InterPro" id="IPR025495">
    <property type="entry name" value="DUF4386"/>
</dbReference>
<evidence type="ECO:0000313" key="2">
    <source>
        <dbReference type="EMBL" id="MRU16108.1"/>
    </source>
</evidence>
<feature type="transmembrane region" description="Helical" evidence="1">
    <location>
        <begin position="75"/>
        <end position="99"/>
    </location>
</feature>
<sequence>MPVSPRLVGLLYLVIIICGVTSEAVFRAAFRADPSLVSQGAGHLRLSMLADLVMALADVGLAILLLALLRRFGEWLAIGATAFRLVQAAGIAAGLGWLMAAILDAPRTAMWLSIHETGYDVSLGFFAVNCLLTGILLHRAGVAWLGWAIGLSGVVYGTGSILRLIAPDLATVFAPAYGLPLLAESAFCIWLLSGAPALSQQRQ</sequence>
<feature type="transmembrane region" description="Helical" evidence="1">
    <location>
        <begin position="177"/>
        <end position="198"/>
    </location>
</feature>
<evidence type="ECO:0000313" key="3">
    <source>
        <dbReference type="Proteomes" id="UP000564704"/>
    </source>
</evidence>
<dbReference type="Pfam" id="PF14329">
    <property type="entry name" value="DUF4386"/>
    <property type="match status" value="1"/>
</dbReference>
<accession>A0A844D4B7</accession>
<protein>
    <submittedName>
        <fullName evidence="2">DUF4386 domain-containing protein</fullName>
    </submittedName>
</protein>
<keyword evidence="1" id="KW-1133">Transmembrane helix</keyword>
<dbReference type="EMBL" id="SZWE01000001">
    <property type="protein sequence ID" value="MRU16108.1"/>
    <property type="molecule type" value="Genomic_DNA"/>
</dbReference>
<keyword evidence="3" id="KW-1185">Reference proteome</keyword>